<reference evidence="1" key="1">
    <citation type="submission" date="2021-05" db="EMBL/GenBank/DDBJ databases">
        <authorList>
            <person name="Pan Q."/>
            <person name="Jouanno E."/>
            <person name="Zahm M."/>
            <person name="Klopp C."/>
            <person name="Cabau C."/>
            <person name="Louis A."/>
            <person name="Berthelot C."/>
            <person name="Parey E."/>
            <person name="Roest Crollius H."/>
            <person name="Montfort J."/>
            <person name="Robinson-Rechavi M."/>
            <person name="Bouchez O."/>
            <person name="Lampietro C."/>
            <person name="Lopez Roques C."/>
            <person name="Donnadieu C."/>
            <person name="Postlethwait J."/>
            <person name="Bobe J."/>
            <person name="Dillon D."/>
            <person name="Chandos A."/>
            <person name="von Hippel F."/>
            <person name="Guiguen Y."/>
        </authorList>
    </citation>
    <scope>NUCLEOTIDE SEQUENCE</scope>
    <source>
        <strain evidence="1">YG-Jan2019</strain>
    </source>
</reference>
<comment type="caution">
    <text evidence="1">The sequence shown here is derived from an EMBL/GenBank/DDBJ whole genome shotgun (WGS) entry which is preliminary data.</text>
</comment>
<evidence type="ECO:0000313" key="1">
    <source>
        <dbReference type="EMBL" id="KAJ7989063.1"/>
    </source>
</evidence>
<name>A0ACC2FCB1_DALPE</name>
<keyword evidence="2" id="KW-1185">Reference proteome</keyword>
<organism evidence="1 2">
    <name type="scientific">Dallia pectoralis</name>
    <name type="common">Alaska blackfish</name>
    <dbReference type="NCBI Taxonomy" id="75939"/>
    <lineage>
        <taxon>Eukaryota</taxon>
        <taxon>Metazoa</taxon>
        <taxon>Chordata</taxon>
        <taxon>Craniata</taxon>
        <taxon>Vertebrata</taxon>
        <taxon>Euteleostomi</taxon>
        <taxon>Actinopterygii</taxon>
        <taxon>Neopterygii</taxon>
        <taxon>Teleostei</taxon>
        <taxon>Protacanthopterygii</taxon>
        <taxon>Esociformes</taxon>
        <taxon>Umbridae</taxon>
        <taxon>Dallia</taxon>
    </lineage>
</organism>
<protein>
    <submittedName>
        <fullName evidence="1">Uncharacterized protein</fullName>
    </submittedName>
</protein>
<evidence type="ECO:0000313" key="2">
    <source>
        <dbReference type="Proteomes" id="UP001157502"/>
    </source>
</evidence>
<proteinExistence type="predicted"/>
<dbReference type="Proteomes" id="UP001157502">
    <property type="component" value="Chromosome 30"/>
</dbReference>
<accession>A0ACC2FCB1</accession>
<sequence length="1421" mass="157429">MPEESHSAVHKGLMGEESPRLYSALPVSDGRPDGYSQVCAYPSEDEAGRPMSLVSTLSSGYGSTATLPSSALPPPGGEDIDLELSPAGGARPQTQAQLQGLSPGEIRDPWLDRGQPRFQYNDTDATGAFGSGTSGSETPVSPFATEAMTPNPKLSYVDRVVMEIIETERMYVRDLRSIVEDYLAHIIDMHNLPIEPKQVSSLFGNIEDIYEFNSELLNSLDLCENDPVAVARCFVDKSDDFEIYTQYCTNYPNSVGALTDCMRSKTLAKFFRDRQAFLKRSLPLGSYLLKPVQRILKYHLLLQEIAKHFDPEEEGYEIIREAIDTMTAVGWYINDMKRKHEHAVRLQEIQSLLINWKGPDLTTFGELVLEGTFSVQRAKNTRTLFLFDKMLLFTKKRGDHYVYKTHISCSTLMLLDSAKEPLHFSVIHFKQPKQPHIVQAKTVEEKRIWAHHIKRLILENHHTIIPQKAKEGFLDMDSLYPGSGRYRYSPERLEKTSTCQTEHLPTGGRNGRRRSEPAKQIARTTKDSEGALLGDWISLQQPVGIGTLDPDPVQPDRPSVHEELGRRRCSLEPLPARDRDSLTPESPPGQTGRDHEEQTREIMGDVLMVDNQVADFGSSMLAAISCWHNRATALLSAHFPTAHVEEVPRLGSAPAIMVMEPHEDLPAVHQVSHALSTLPPRLLKTPEPEERRGEEEERAEEEKSYAQEKSYREDEEQSDCSALHQDTMNSSGANGDCSELGEGDEDGAMKEETDGVLPVSVLDQASGISEHLVSVLPVSVLDQASGISEHLVSSLSPSGSVVVTEDLRSLSCPSSCKENRTTSQSPDLRETSRTVVNSIPKHPLLVEAKPFAPASIEFEGRSSLSNLDQILIHKIRTYYENAEHQDASFSIKRRESLSYIPAGLVRQLSKQLNGSPQEQALPGHRKVSPNNRPTSWSVFDLPGLEKDKGISDASVLEPQKATDVKPSSQCLEATPAGDEEELFGPSIDMIQVWRDMETDEFNKSLEEPKGIQKRGNIVTPSLHPAVSTQRSRKGGSSRESPEAGNVKPLEILEESYTGTVLEESPALIPSDQDCSKEKTIGSEERVSRTSVPRITSLRSQSEDDLILQDMERMKNKVFQLARQYSQRIKNSRPVVRQRNRESENQLPQKNLPAVYEEQFQRGRPNLTLSLNPYEQLIMHELSSLSPVPSLSSGASSRVTSPCPNGSSSPVQTESFHWPDVQELRSKYANPRLDTGASRLSPVSRSCSVPDATESCSEGFGTSWSHTADPSGYNPSTDTISGQTETESSMAYLAQNSVGEAGLQPPMCRWNSLDHMLGTQPLHELQNLQTPMRGCSVTCQASLPNDRTVIVVERVPGAMPAEMGEGGRVEVHGEEGKGKLTISNGFDYQYCAKIAALTSVQKPESSLVKNLRAKFQNLGSNA</sequence>
<dbReference type="EMBL" id="CM055757">
    <property type="protein sequence ID" value="KAJ7989063.1"/>
    <property type="molecule type" value="Genomic_DNA"/>
</dbReference>
<gene>
    <name evidence="1" type="ORF">DPEC_G00315660</name>
</gene>